<keyword evidence="2" id="KW-1185">Reference proteome</keyword>
<sequence>MKEPSLCVYADTHNSGDQETFFDSHPYLPSASDSEDDFRSVNTEFSRSHRFSFTCPPLNKTITRNEADKKLYQLFDDDPFWSDQVVNSDFFQDSLSIHQLVVANSSSSTGQNVPKGSGDSDDHQNINSPCICIPISFLRLAFTSKKKLSHLLT</sequence>
<evidence type="ECO:0000313" key="1">
    <source>
        <dbReference type="EMBL" id="KAI9173785.1"/>
    </source>
</evidence>
<dbReference type="Proteomes" id="UP001064489">
    <property type="component" value="Chromosome 8"/>
</dbReference>
<reference evidence="1" key="1">
    <citation type="journal article" date="2022" name="Plant J.">
        <title>Strategies of tolerance reflected in two North American maple genomes.</title>
        <authorList>
            <person name="McEvoy S.L."/>
            <person name="Sezen U.U."/>
            <person name="Trouern-Trend A."/>
            <person name="McMahon S.M."/>
            <person name="Schaberg P.G."/>
            <person name="Yang J."/>
            <person name="Wegrzyn J.L."/>
            <person name="Swenson N.G."/>
        </authorList>
    </citation>
    <scope>NUCLEOTIDE SEQUENCE</scope>
    <source>
        <strain evidence="1">91603</strain>
    </source>
</reference>
<reference evidence="1" key="2">
    <citation type="submission" date="2023-02" db="EMBL/GenBank/DDBJ databases">
        <authorList>
            <person name="Swenson N.G."/>
            <person name="Wegrzyn J.L."/>
            <person name="Mcevoy S.L."/>
        </authorList>
    </citation>
    <scope>NUCLEOTIDE SEQUENCE</scope>
    <source>
        <strain evidence="1">91603</strain>
        <tissue evidence="1">Leaf</tissue>
    </source>
</reference>
<evidence type="ECO:0000313" key="2">
    <source>
        <dbReference type="Proteomes" id="UP001064489"/>
    </source>
</evidence>
<gene>
    <name evidence="1" type="ORF">LWI28_006479</name>
</gene>
<accession>A0AAD5IQN7</accession>
<organism evidence="1 2">
    <name type="scientific">Acer negundo</name>
    <name type="common">Box elder</name>
    <dbReference type="NCBI Taxonomy" id="4023"/>
    <lineage>
        <taxon>Eukaryota</taxon>
        <taxon>Viridiplantae</taxon>
        <taxon>Streptophyta</taxon>
        <taxon>Embryophyta</taxon>
        <taxon>Tracheophyta</taxon>
        <taxon>Spermatophyta</taxon>
        <taxon>Magnoliopsida</taxon>
        <taxon>eudicotyledons</taxon>
        <taxon>Gunneridae</taxon>
        <taxon>Pentapetalae</taxon>
        <taxon>rosids</taxon>
        <taxon>malvids</taxon>
        <taxon>Sapindales</taxon>
        <taxon>Sapindaceae</taxon>
        <taxon>Hippocastanoideae</taxon>
        <taxon>Acereae</taxon>
        <taxon>Acer</taxon>
    </lineage>
</organism>
<dbReference type="EMBL" id="JAJSOW010000103">
    <property type="protein sequence ID" value="KAI9173785.1"/>
    <property type="molecule type" value="Genomic_DNA"/>
</dbReference>
<dbReference type="AlphaFoldDB" id="A0AAD5IQN7"/>
<proteinExistence type="predicted"/>
<comment type="caution">
    <text evidence="1">The sequence shown here is derived from an EMBL/GenBank/DDBJ whole genome shotgun (WGS) entry which is preliminary data.</text>
</comment>
<protein>
    <submittedName>
        <fullName evidence="1">Uncharacterized protein</fullName>
    </submittedName>
</protein>
<name>A0AAD5IQN7_ACENE</name>